<feature type="transmembrane region" description="Helical" evidence="1">
    <location>
        <begin position="72"/>
        <end position="89"/>
    </location>
</feature>
<name>A0A316EUK4_9BACT</name>
<dbReference type="Proteomes" id="UP000245489">
    <property type="component" value="Unassembled WGS sequence"/>
</dbReference>
<evidence type="ECO:0000256" key="1">
    <source>
        <dbReference type="SAM" id="Phobius"/>
    </source>
</evidence>
<accession>A0A316EUK4</accession>
<dbReference type="RefSeq" id="WP_109742853.1">
    <property type="nucleotide sequence ID" value="NZ_QGGO01000009.1"/>
</dbReference>
<protein>
    <submittedName>
        <fullName evidence="2">Uncharacterized protein</fullName>
    </submittedName>
</protein>
<feature type="transmembrane region" description="Helical" evidence="1">
    <location>
        <begin position="37"/>
        <end position="60"/>
    </location>
</feature>
<gene>
    <name evidence="2" type="ORF">LV89_02114</name>
</gene>
<dbReference type="EMBL" id="QGGO01000009">
    <property type="protein sequence ID" value="PWK26908.1"/>
    <property type="molecule type" value="Genomic_DNA"/>
</dbReference>
<evidence type="ECO:0000313" key="2">
    <source>
        <dbReference type="EMBL" id="PWK26908.1"/>
    </source>
</evidence>
<reference evidence="2 3" key="1">
    <citation type="submission" date="2018-05" db="EMBL/GenBank/DDBJ databases">
        <title>Genomic Encyclopedia of Archaeal and Bacterial Type Strains, Phase II (KMG-II): from individual species to whole genera.</title>
        <authorList>
            <person name="Goeker M."/>
        </authorList>
    </citation>
    <scope>NUCLEOTIDE SEQUENCE [LARGE SCALE GENOMIC DNA]</scope>
    <source>
        <strain evidence="2 3">DSM 22214</strain>
    </source>
</reference>
<evidence type="ECO:0000313" key="3">
    <source>
        <dbReference type="Proteomes" id="UP000245489"/>
    </source>
</evidence>
<keyword evidence="1" id="KW-0472">Membrane</keyword>
<keyword evidence="1" id="KW-0812">Transmembrane</keyword>
<organism evidence="2 3">
    <name type="scientific">Arcicella aurantiaca</name>
    <dbReference type="NCBI Taxonomy" id="591202"/>
    <lineage>
        <taxon>Bacteria</taxon>
        <taxon>Pseudomonadati</taxon>
        <taxon>Bacteroidota</taxon>
        <taxon>Cytophagia</taxon>
        <taxon>Cytophagales</taxon>
        <taxon>Flectobacillaceae</taxon>
        <taxon>Arcicella</taxon>
    </lineage>
</organism>
<proteinExistence type="predicted"/>
<keyword evidence="3" id="KW-1185">Reference proteome</keyword>
<sequence length="90" mass="10429">MQKISQINFTKLIGISILMIVITEVIPNHLIKNPDWGFIYKIAFLGILTILTLAFAIMTYRKKDFADINNTAILSLLSFWTIYSWIQYLS</sequence>
<comment type="caution">
    <text evidence="2">The sequence shown here is derived from an EMBL/GenBank/DDBJ whole genome shotgun (WGS) entry which is preliminary data.</text>
</comment>
<keyword evidence="1" id="KW-1133">Transmembrane helix</keyword>
<feature type="transmembrane region" description="Helical" evidence="1">
    <location>
        <begin position="12"/>
        <end position="31"/>
    </location>
</feature>
<dbReference type="AlphaFoldDB" id="A0A316EUK4"/>